<feature type="domain" description="N-acetyltransferase" evidence="16">
    <location>
        <begin position="1042"/>
        <end position="1185"/>
    </location>
</feature>
<dbReference type="InterPro" id="IPR007484">
    <property type="entry name" value="Peptidase_M28"/>
</dbReference>
<evidence type="ECO:0000313" key="17">
    <source>
        <dbReference type="EMBL" id="KAG6404631.1"/>
    </source>
</evidence>
<evidence type="ECO:0000256" key="14">
    <source>
        <dbReference type="SAM" id="MobiDB-lite"/>
    </source>
</evidence>
<evidence type="ECO:0000256" key="8">
    <source>
        <dbReference type="ARBA" id="ARBA00022824"/>
    </source>
</evidence>
<dbReference type="SUPFAM" id="SSF53187">
    <property type="entry name" value="Zn-dependent exopeptidases"/>
    <property type="match status" value="1"/>
</dbReference>
<feature type="compositionally biased region" description="Polar residues" evidence="14">
    <location>
        <begin position="11"/>
        <end position="23"/>
    </location>
</feature>
<sequence length="1185" mass="130006">MRQRGKGASLKPNSISSAANHENSGGEGENSSRDKNVALIAKRSSYVVFTLFVLVIYGSWGVYHYQFESLPAPLALEHVGKRGFSEHEAMKHVEALAQLGPHPVGSDTLESAVKYVTEAAEIIKKTAHWEVNVEVDRFHVKSGANIMVGALFKGKSLVYSDLNHVVLRITPKYVSEAEERAILVSSHIDTVFAGEGAGDCSSCVAVMLELARGVSQWAHGFKNSVIFLFNTGEEEGLNGAHSFVTQHPWSDTVRVAVDLEAMGIGGKSSIFQAGPNPWAIENFAAVAKYPSAQIVAQDIFSSGAIKSATDFQVYKEVAGLSGLDFAYVDYTAVYHTKNDKLQLLQPGSLQHLGENMLAFLLRAAASPSLPENKAVESNEDKAIYFDILGTYMVTFRQRFANMLYNSIIMQSLLLWTTSLLMGGSSAVISLALGCLSLVLMWIFSISFSVAVAFVLTIISSSPVPYVSYPWLALCLFGAPALLGAFTGQHVGYIILESYLARTFTERRRNLPANLRTTLAELDAERWVFKSGLVQWFVLLMLGNYYKIGSSYLALAWLASPAFAYGFLEATLSPTRLPKPLKTATILIGLSVPLLLSSGMVIRLSATIMGTSIRFVRNPGASPDWLGNVILAVFIAAVVCLTLVYLLSYIHISGAKVPLVVATTSLLVLSLVAVWGGVVPPFTEDIARGVNVVHVVDATRVNGGDLEPVSYISMFSTTPGNLIKEAGHIGEGFACGRDRFSDFVTFSVNYSCWTEKDAGIGWLKSDIPSIHVAKDTRGENRETQVVIDTTISTRWSLAINTGEIEDFQLRDADSDELIPLGEKSGVDGWHTIQFSGGRKAPTKFHLSLFWSGNSTRTTSAGDEQLLRLRTDVDRLTPPMETILQKLPRWCSLFGKSTSPHTLAFLSSLPVSKVMCGFGDSMIGENQEKRCVVEEASQVAELFPTTSPEIVVREARIEDCWEVAETHCSCFFPEYSFPLDFVLRFDRLVGMLFGFSVPKGCERTCLVAVIGSGEDEFYIGSDDFKIGGLEGKISLNKGYVAGILTVDTVADFLPRKGPLRQRSRTLELVTAFVEYIARLIFTSSHRLSDYLLRSMEVWRGVAYISNVAVRENFRRKGIAKRLIAKAEAKAKAWGCRAIALHCDLNNPEAMRLYTGQGFKIIKIPDGANWPHPRLSGDVKFNFMMKLL</sequence>
<feature type="transmembrane region" description="Helical" evidence="15">
    <location>
        <begin position="412"/>
        <end position="432"/>
    </location>
</feature>
<reference evidence="17" key="2">
    <citation type="submission" date="2020-08" db="EMBL/GenBank/DDBJ databases">
        <title>Plant Genome Project.</title>
        <authorList>
            <person name="Zhang R.-G."/>
        </authorList>
    </citation>
    <scope>NUCLEOTIDE SEQUENCE</scope>
    <source>
        <strain evidence="17">Huo1</strain>
        <tissue evidence="17">Leaf</tissue>
    </source>
</reference>
<evidence type="ECO:0000256" key="9">
    <source>
        <dbReference type="ARBA" id="ARBA00022833"/>
    </source>
</evidence>
<keyword evidence="12 15" id="KW-0472">Membrane</keyword>
<reference evidence="17" key="1">
    <citation type="submission" date="2018-01" db="EMBL/GenBank/DDBJ databases">
        <authorList>
            <person name="Mao J.F."/>
        </authorList>
    </citation>
    <scope>NUCLEOTIDE SEQUENCE</scope>
    <source>
        <strain evidence="17">Huo1</strain>
        <tissue evidence="17">Leaf</tissue>
    </source>
</reference>
<dbReference type="GO" id="GO:0046872">
    <property type="term" value="F:metal ion binding"/>
    <property type="evidence" value="ECO:0007669"/>
    <property type="project" value="UniProtKB-KW"/>
</dbReference>
<evidence type="ECO:0000259" key="16">
    <source>
        <dbReference type="PROSITE" id="PS51186"/>
    </source>
</evidence>
<accession>A0A8X8X0K2</accession>
<evidence type="ECO:0000256" key="11">
    <source>
        <dbReference type="ARBA" id="ARBA00023049"/>
    </source>
</evidence>
<feature type="transmembrane region" description="Helical" evidence="15">
    <location>
        <begin position="439"/>
        <end position="458"/>
    </location>
</feature>
<keyword evidence="4" id="KW-0645">Protease</keyword>
<dbReference type="Pfam" id="PF00583">
    <property type="entry name" value="Acetyltransf_1"/>
    <property type="match status" value="1"/>
</dbReference>
<evidence type="ECO:0000313" key="18">
    <source>
        <dbReference type="Proteomes" id="UP000298416"/>
    </source>
</evidence>
<comment type="caution">
    <text evidence="17">The sequence shown here is derived from an EMBL/GenBank/DDBJ whole genome shotgun (WGS) entry which is preliminary data.</text>
</comment>
<comment type="cofactor">
    <cofactor evidence="1">
        <name>Zn(2+)</name>
        <dbReference type="ChEBI" id="CHEBI:29105"/>
    </cofactor>
</comment>
<dbReference type="Gene3D" id="3.40.630.10">
    <property type="entry name" value="Zn peptidases"/>
    <property type="match status" value="1"/>
</dbReference>
<evidence type="ECO:0000256" key="4">
    <source>
        <dbReference type="ARBA" id="ARBA00022670"/>
    </source>
</evidence>
<dbReference type="GO" id="GO:0006508">
    <property type="term" value="P:proteolysis"/>
    <property type="evidence" value="ECO:0007669"/>
    <property type="project" value="UniProtKB-KW"/>
</dbReference>
<feature type="region of interest" description="Disordered" evidence="14">
    <location>
        <begin position="1"/>
        <end position="33"/>
    </location>
</feature>
<dbReference type="GO" id="GO:0009507">
    <property type="term" value="C:chloroplast"/>
    <property type="evidence" value="ECO:0007669"/>
    <property type="project" value="TreeGrafter"/>
</dbReference>
<dbReference type="InterPro" id="IPR016181">
    <property type="entry name" value="Acyl_CoA_acyltransferase"/>
</dbReference>
<comment type="subcellular location">
    <subcellularLocation>
        <location evidence="2">Endoplasmic reticulum membrane</location>
        <topology evidence="2">Multi-pass membrane protein</topology>
    </subcellularLocation>
</comment>
<comment type="similarity">
    <text evidence="3">Belongs to the peptidase M28 family.</text>
</comment>
<feature type="transmembrane region" description="Helical" evidence="15">
    <location>
        <begin position="45"/>
        <end position="63"/>
    </location>
</feature>
<dbReference type="CDD" id="cd03875">
    <property type="entry name" value="M28_Fxna_like"/>
    <property type="match status" value="1"/>
</dbReference>
<evidence type="ECO:0000256" key="5">
    <source>
        <dbReference type="ARBA" id="ARBA00022692"/>
    </source>
</evidence>
<keyword evidence="7" id="KW-0378">Hydrolase</keyword>
<feature type="transmembrane region" description="Helical" evidence="15">
    <location>
        <begin position="624"/>
        <end position="646"/>
    </location>
</feature>
<dbReference type="PANTHER" id="PTHR47443:SF3">
    <property type="entry name" value="GCN5-RELATED N-ACETYLTRANSFERASE 4, CHLOROPLASTIC"/>
    <property type="match status" value="1"/>
</dbReference>
<dbReference type="SUPFAM" id="SSF55729">
    <property type="entry name" value="Acyl-CoA N-acyltransferases (Nat)"/>
    <property type="match status" value="1"/>
</dbReference>
<gene>
    <name evidence="17" type="ORF">SASPL_136882</name>
</gene>
<feature type="transmembrane region" description="Helical" evidence="15">
    <location>
        <begin position="470"/>
        <end position="495"/>
    </location>
</feature>
<dbReference type="GO" id="GO:0008237">
    <property type="term" value="F:metallopeptidase activity"/>
    <property type="evidence" value="ECO:0007669"/>
    <property type="project" value="UniProtKB-KW"/>
</dbReference>
<keyword evidence="5 15" id="KW-0812">Transmembrane</keyword>
<dbReference type="CDD" id="cd04301">
    <property type="entry name" value="NAT_SF"/>
    <property type="match status" value="1"/>
</dbReference>
<keyword evidence="18" id="KW-1185">Reference proteome</keyword>
<evidence type="ECO:0000256" key="13">
    <source>
        <dbReference type="ARBA" id="ARBA00023180"/>
    </source>
</evidence>
<dbReference type="GO" id="GO:0008080">
    <property type="term" value="F:N-acetyltransferase activity"/>
    <property type="evidence" value="ECO:0007669"/>
    <property type="project" value="TreeGrafter"/>
</dbReference>
<dbReference type="GO" id="GO:0005789">
    <property type="term" value="C:endoplasmic reticulum membrane"/>
    <property type="evidence" value="ECO:0007669"/>
    <property type="project" value="UniProtKB-SubCell"/>
</dbReference>
<name>A0A8X8X0K2_SALSN</name>
<keyword evidence="10 15" id="KW-1133">Transmembrane helix</keyword>
<evidence type="ECO:0000256" key="7">
    <source>
        <dbReference type="ARBA" id="ARBA00022801"/>
    </source>
</evidence>
<organism evidence="17">
    <name type="scientific">Salvia splendens</name>
    <name type="common">Scarlet sage</name>
    <dbReference type="NCBI Taxonomy" id="180675"/>
    <lineage>
        <taxon>Eukaryota</taxon>
        <taxon>Viridiplantae</taxon>
        <taxon>Streptophyta</taxon>
        <taxon>Embryophyta</taxon>
        <taxon>Tracheophyta</taxon>
        <taxon>Spermatophyta</taxon>
        <taxon>Magnoliopsida</taxon>
        <taxon>eudicotyledons</taxon>
        <taxon>Gunneridae</taxon>
        <taxon>Pentapetalae</taxon>
        <taxon>asterids</taxon>
        <taxon>lamiids</taxon>
        <taxon>Lamiales</taxon>
        <taxon>Lamiaceae</taxon>
        <taxon>Nepetoideae</taxon>
        <taxon>Mentheae</taxon>
        <taxon>Salviinae</taxon>
        <taxon>Salvia</taxon>
        <taxon>Salvia subgen. Calosphace</taxon>
        <taxon>core Calosphace</taxon>
    </lineage>
</organism>
<keyword evidence="6" id="KW-0479">Metal-binding</keyword>
<evidence type="ECO:0000256" key="2">
    <source>
        <dbReference type="ARBA" id="ARBA00004477"/>
    </source>
</evidence>
<dbReference type="FunFam" id="3.40.630.10:FF:000008">
    <property type="entry name" value="Endoplasmic reticulum metallopeptidase 1"/>
    <property type="match status" value="1"/>
</dbReference>
<evidence type="ECO:0000256" key="12">
    <source>
        <dbReference type="ARBA" id="ARBA00023136"/>
    </source>
</evidence>
<evidence type="ECO:0000256" key="3">
    <source>
        <dbReference type="ARBA" id="ARBA00010918"/>
    </source>
</evidence>
<dbReference type="InterPro" id="IPR000182">
    <property type="entry name" value="GNAT_dom"/>
</dbReference>
<dbReference type="Gene3D" id="3.40.630.30">
    <property type="match status" value="1"/>
</dbReference>
<dbReference type="Proteomes" id="UP000298416">
    <property type="component" value="Unassembled WGS sequence"/>
</dbReference>
<feature type="transmembrane region" description="Helical" evidence="15">
    <location>
        <begin position="658"/>
        <end position="677"/>
    </location>
</feature>
<dbReference type="PROSITE" id="PS51186">
    <property type="entry name" value="GNAT"/>
    <property type="match status" value="1"/>
</dbReference>
<evidence type="ECO:0000256" key="10">
    <source>
        <dbReference type="ARBA" id="ARBA00022989"/>
    </source>
</evidence>
<keyword evidence="8" id="KW-0256">Endoplasmic reticulum</keyword>
<dbReference type="EMBL" id="PNBA02000013">
    <property type="protein sequence ID" value="KAG6404631.1"/>
    <property type="molecule type" value="Genomic_DNA"/>
</dbReference>
<dbReference type="InterPro" id="IPR048024">
    <property type="entry name" value="Fxna-like_M28_dom"/>
</dbReference>
<keyword evidence="13" id="KW-0325">Glycoprotein</keyword>
<evidence type="ECO:0000256" key="15">
    <source>
        <dbReference type="SAM" id="Phobius"/>
    </source>
</evidence>
<evidence type="ECO:0000256" key="1">
    <source>
        <dbReference type="ARBA" id="ARBA00001947"/>
    </source>
</evidence>
<evidence type="ECO:0000256" key="6">
    <source>
        <dbReference type="ARBA" id="ARBA00022723"/>
    </source>
</evidence>
<dbReference type="PANTHER" id="PTHR47443">
    <property type="entry name" value="ACYL-COA N-ACYLTRANSFERASES (NAT) SUPERFAMILY PROTEIN"/>
    <property type="match status" value="1"/>
</dbReference>
<dbReference type="AlphaFoldDB" id="A0A8X8X0K2"/>
<feature type="transmembrane region" description="Helical" evidence="15">
    <location>
        <begin position="583"/>
        <end position="604"/>
    </location>
</feature>
<keyword evidence="11" id="KW-0482">Metalloprotease</keyword>
<proteinExistence type="inferred from homology"/>
<keyword evidence="9" id="KW-0862">Zinc</keyword>
<protein>
    <recommendedName>
        <fullName evidence="16">N-acetyltransferase domain-containing protein</fullName>
    </recommendedName>
</protein>
<dbReference type="Pfam" id="PF04389">
    <property type="entry name" value="Peptidase_M28"/>
    <property type="match status" value="1"/>
</dbReference>